<proteinExistence type="predicted"/>
<feature type="transmembrane region" description="Helical" evidence="1">
    <location>
        <begin position="70"/>
        <end position="90"/>
    </location>
</feature>
<dbReference type="RefSeq" id="WP_101849448.1">
    <property type="nucleotide sequence ID" value="NZ_PKIZ01000008.1"/>
</dbReference>
<evidence type="ECO:0000313" key="4">
    <source>
        <dbReference type="Proteomes" id="UP000234206"/>
    </source>
</evidence>
<dbReference type="Pfam" id="PF07786">
    <property type="entry name" value="HGSNAT_cat"/>
    <property type="match status" value="1"/>
</dbReference>
<dbReference type="AlphaFoldDB" id="A0A2I1PB53"/>
<dbReference type="InterPro" id="IPR012429">
    <property type="entry name" value="HGSNAT_cat"/>
</dbReference>
<feature type="domain" description="Heparan-alpha-glucosaminide N-acetyltransferase catalytic" evidence="2">
    <location>
        <begin position="15"/>
        <end position="197"/>
    </location>
</feature>
<feature type="transmembrane region" description="Helical" evidence="1">
    <location>
        <begin position="121"/>
        <end position="137"/>
    </location>
</feature>
<feature type="transmembrane region" description="Helical" evidence="1">
    <location>
        <begin position="262"/>
        <end position="281"/>
    </location>
</feature>
<keyword evidence="1" id="KW-0812">Transmembrane</keyword>
<keyword evidence="1" id="KW-1133">Transmembrane helix</keyword>
<dbReference type="OrthoDB" id="4966979at2"/>
<feature type="transmembrane region" description="Helical" evidence="1">
    <location>
        <begin position="168"/>
        <end position="185"/>
    </location>
</feature>
<comment type="caution">
    <text evidence="3">The sequence shown here is derived from an EMBL/GenBank/DDBJ whole genome shotgun (WGS) entry which is preliminary data.</text>
</comment>
<feature type="transmembrane region" description="Helical" evidence="1">
    <location>
        <begin position="197"/>
        <end position="216"/>
    </location>
</feature>
<sequence>MSSSPSSTAPRRELGLDAARGASIVGMFVAHFAPSGGPGQLLNLSEFFAASLFVMLVGAGTAISAERNGFLRTVAGIIPRAVVLVVLGAWLETQGAQIAIVLQALAAAVLVSPLLALLPSWIVGVVAVSCVVITPLARDWSVPLYRRALLEGDDLRATILHVVAADPHYRLIPFVAYMAVGVLLLRHARQGRLRQLLLACTGLALTAALMVGHRLGVLVMVADSGSWVETLANTDMAVWGFTTAFLLAGTVPALARPLATMGMSALSLYAAHVLASAWWARQYGHDNSWTLLAACTVGGLALAWLWQRFLPGRGPVELISDSTAALARRLVPSGERVARPV</sequence>
<feature type="transmembrane region" description="Helical" evidence="1">
    <location>
        <begin position="287"/>
        <end position="306"/>
    </location>
</feature>
<dbReference type="Proteomes" id="UP000234206">
    <property type="component" value="Unassembled WGS sequence"/>
</dbReference>
<protein>
    <recommendedName>
        <fullName evidence="2">Heparan-alpha-glucosaminide N-acetyltransferase catalytic domain-containing protein</fullName>
    </recommendedName>
</protein>
<evidence type="ECO:0000256" key="1">
    <source>
        <dbReference type="SAM" id="Phobius"/>
    </source>
</evidence>
<evidence type="ECO:0000259" key="2">
    <source>
        <dbReference type="Pfam" id="PF07786"/>
    </source>
</evidence>
<reference evidence="3 4" key="1">
    <citation type="submission" date="2017-12" db="EMBL/GenBank/DDBJ databases">
        <title>Phylogenetic diversity of female urinary microbiome.</title>
        <authorList>
            <person name="Thomas-White K."/>
            <person name="Wolfe A.J."/>
        </authorList>
    </citation>
    <scope>NUCLEOTIDE SEQUENCE [LARGE SCALE GENOMIC DNA]</scope>
    <source>
        <strain evidence="3 4">UMB1298</strain>
    </source>
</reference>
<evidence type="ECO:0000313" key="3">
    <source>
        <dbReference type="EMBL" id="PKZ41847.1"/>
    </source>
</evidence>
<keyword evidence="1" id="KW-0472">Membrane</keyword>
<gene>
    <name evidence="3" type="ORF">CYJ76_05155</name>
</gene>
<feature type="transmembrane region" description="Helical" evidence="1">
    <location>
        <begin position="44"/>
        <end position="63"/>
    </location>
</feature>
<dbReference type="EMBL" id="PKIZ01000008">
    <property type="protein sequence ID" value="PKZ41847.1"/>
    <property type="molecule type" value="Genomic_DNA"/>
</dbReference>
<name>A0A2I1PB53_9MICO</name>
<feature type="transmembrane region" description="Helical" evidence="1">
    <location>
        <begin position="236"/>
        <end position="255"/>
    </location>
</feature>
<accession>A0A2I1PB53</accession>
<feature type="transmembrane region" description="Helical" evidence="1">
    <location>
        <begin position="96"/>
        <end position="116"/>
    </location>
</feature>
<keyword evidence="4" id="KW-1185">Reference proteome</keyword>
<organism evidence="3 4">
    <name type="scientific">Kytococcus schroeteri</name>
    <dbReference type="NCBI Taxonomy" id="138300"/>
    <lineage>
        <taxon>Bacteria</taxon>
        <taxon>Bacillati</taxon>
        <taxon>Actinomycetota</taxon>
        <taxon>Actinomycetes</taxon>
        <taxon>Micrococcales</taxon>
        <taxon>Kytococcaceae</taxon>
        <taxon>Kytococcus</taxon>
    </lineage>
</organism>